<dbReference type="PANTHER" id="PTHR43163">
    <property type="entry name" value="DIPEPTIDE TRANSPORT SYSTEM PERMEASE PROTEIN DPPB-RELATED"/>
    <property type="match status" value="1"/>
</dbReference>
<evidence type="ECO:0000256" key="11">
    <source>
        <dbReference type="ARBA" id="ARBA00038669"/>
    </source>
</evidence>
<dbReference type="NCBIfam" id="NF045470">
    <property type="entry name" value="Opp2B"/>
    <property type="match status" value="1"/>
</dbReference>
<evidence type="ECO:0000256" key="5">
    <source>
        <dbReference type="ARBA" id="ARBA00022692"/>
    </source>
</evidence>
<evidence type="ECO:0000256" key="12">
    <source>
        <dbReference type="ARBA" id="ARBA00044774"/>
    </source>
</evidence>
<keyword evidence="8" id="KW-0921">Nickel transport</keyword>
<evidence type="ECO:0000313" key="15">
    <source>
        <dbReference type="EMBL" id="MYD89630.1"/>
    </source>
</evidence>
<dbReference type="CDD" id="cd06261">
    <property type="entry name" value="TM_PBP2"/>
    <property type="match status" value="1"/>
</dbReference>
<name>A0A6B1DPX7_9CHLR</name>
<sequence>MYVFILQRVVALFPLLLGVSLLVFLMTQLVPGDPVMMMLGEYSVASAEDIEKLRTQLGFNDPLHVQYGRYLSGLVQGDLGDSMRSRKPVAQLILQRLPRTIELTVSALLFAILFGTVMGITAALHHNSWLDYLTVTIALLGVSVPGFWLALLLILFFSVYLGWLPVLSDPGIKGLILPMLALGLWAGGTIARLVRSGMLEVIRQDYIRTAYAKGLADRSVIYRHALRNALLPVVTVVGLQFGQILAGTVIIEAVFSRPGLGLMLVNAIIAKDFPLVQGIVMFVAAAYIIVNSLVEILYVWVDPRIRYG</sequence>
<feature type="transmembrane region" description="Helical" evidence="13">
    <location>
        <begin position="175"/>
        <end position="194"/>
    </location>
</feature>
<dbReference type="InterPro" id="IPR000515">
    <property type="entry name" value="MetI-like"/>
</dbReference>
<evidence type="ECO:0000256" key="2">
    <source>
        <dbReference type="ARBA" id="ARBA00022448"/>
    </source>
</evidence>
<feature type="transmembrane region" description="Helical" evidence="13">
    <location>
        <begin position="275"/>
        <end position="301"/>
    </location>
</feature>
<keyword evidence="9 13" id="KW-0472">Membrane</keyword>
<evidence type="ECO:0000256" key="3">
    <source>
        <dbReference type="ARBA" id="ARBA00022475"/>
    </source>
</evidence>
<accession>A0A6B1DPX7</accession>
<keyword evidence="7" id="KW-0406">Ion transport</keyword>
<keyword evidence="3" id="KW-1003">Cell membrane</keyword>
<keyword evidence="5 13" id="KW-0812">Transmembrane</keyword>
<keyword evidence="2 13" id="KW-0813">Transport</keyword>
<feature type="domain" description="ABC transmembrane type-1" evidence="14">
    <location>
        <begin position="97"/>
        <end position="298"/>
    </location>
</feature>
<dbReference type="InterPro" id="IPR050045">
    <property type="entry name" value="Opp2B"/>
</dbReference>
<dbReference type="GO" id="GO:0015099">
    <property type="term" value="F:nickel cation transmembrane transporter activity"/>
    <property type="evidence" value="ECO:0007669"/>
    <property type="project" value="InterPro"/>
</dbReference>
<dbReference type="InterPro" id="IPR035906">
    <property type="entry name" value="MetI-like_sf"/>
</dbReference>
<dbReference type="AlphaFoldDB" id="A0A6B1DPX7"/>
<protein>
    <recommendedName>
        <fullName evidence="12">Nickel import system permease protein NikB</fullName>
    </recommendedName>
</protein>
<evidence type="ECO:0000256" key="8">
    <source>
        <dbReference type="ARBA" id="ARBA00023112"/>
    </source>
</evidence>
<organism evidence="15">
    <name type="scientific">Caldilineaceae bacterium SB0662_bin_9</name>
    <dbReference type="NCBI Taxonomy" id="2605258"/>
    <lineage>
        <taxon>Bacteria</taxon>
        <taxon>Bacillati</taxon>
        <taxon>Chloroflexota</taxon>
        <taxon>Caldilineae</taxon>
        <taxon>Caldilineales</taxon>
        <taxon>Caldilineaceae</taxon>
    </lineage>
</organism>
<dbReference type="InterPro" id="IPR045621">
    <property type="entry name" value="BPD_transp_1_N"/>
</dbReference>
<dbReference type="GO" id="GO:0005886">
    <property type="term" value="C:plasma membrane"/>
    <property type="evidence" value="ECO:0007669"/>
    <property type="project" value="UniProtKB-SubCell"/>
</dbReference>
<dbReference type="Gene3D" id="1.10.3720.10">
    <property type="entry name" value="MetI-like"/>
    <property type="match status" value="1"/>
</dbReference>
<evidence type="ECO:0000256" key="7">
    <source>
        <dbReference type="ARBA" id="ARBA00023065"/>
    </source>
</evidence>
<dbReference type="SUPFAM" id="SSF161098">
    <property type="entry name" value="MetI-like"/>
    <property type="match status" value="1"/>
</dbReference>
<reference evidence="15" key="1">
    <citation type="submission" date="2019-09" db="EMBL/GenBank/DDBJ databases">
        <title>Characterisation of the sponge microbiome using genome-centric metagenomics.</title>
        <authorList>
            <person name="Engelberts J.P."/>
            <person name="Robbins S.J."/>
            <person name="De Goeij J.M."/>
            <person name="Aranda M."/>
            <person name="Bell S.C."/>
            <person name="Webster N.S."/>
        </authorList>
    </citation>
    <scope>NUCLEOTIDE SEQUENCE</scope>
    <source>
        <strain evidence="15">SB0662_bin_9</strain>
    </source>
</reference>
<evidence type="ECO:0000256" key="10">
    <source>
        <dbReference type="ARBA" id="ARBA00024202"/>
    </source>
</evidence>
<feature type="transmembrane region" description="Helical" evidence="13">
    <location>
        <begin position="103"/>
        <end position="125"/>
    </location>
</feature>
<comment type="similarity">
    <text evidence="10">Belongs to the binding-protein-dependent transport system permease family. OppBC subfamily.</text>
</comment>
<gene>
    <name evidence="15" type="ORF">F4Y08_04710</name>
</gene>
<evidence type="ECO:0000256" key="13">
    <source>
        <dbReference type="RuleBase" id="RU363032"/>
    </source>
</evidence>
<dbReference type="EMBL" id="VXPY01000030">
    <property type="protein sequence ID" value="MYD89630.1"/>
    <property type="molecule type" value="Genomic_DNA"/>
</dbReference>
<comment type="subcellular location">
    <subcellularLocation>
        <location evidence="1 13">Cell membrane</location>
        <topology evidence="1 13">Multi-pass membrane protein</topology>
    </subcellularLocation>
</comment>
<proteinExistence type="inferred from homology"/>
<evidence type="ECO:0000256" key="9">
    <source>
        <dbReference type="ARBA" id="ARBA00023136"/>
    </source>
</evidence>
<dbReference type="PANTHER" id="PTHR43163:SF6">
    <property type="entry name" value="DIPEPTIDE TRANSPORT SYSTEM PERMEASE PROTEIN DPPB-RELATED"/>
    <property type="match status" value="1"/>
</dbReference>
<keyword evidence="4" id="KW-0533">Nickel</keyword>
<evidence type="ECO:0000259" key="14">
    <source>
        <dbReference type="PROSITE" id="PS50928"/>
    </source>
</evidence>
<evidence type="ECO:0000256" key="6">
    <source>
        <dbReference type="ARBA" id="ARBA00022989"/>
    </source>
</evidence>
<dbReference type="PROSITE" id="PS50928">
    <property type="entry name" value="ABC_TM1"/>
    <property type="match status" value="1"/>
</dbReference>
<comment type="subunit">
    <text evidence="11">The complex is composed of two ATP-binding proteins (NikD and NikE), two transmembrane proteins (NikB and NikC) and a solute-binding protein (NikA).</text>
</comment>
<evidence type="ECO:0000256" key="1">
    <source>
        <dbReference type="ARBA" id="ARBA00004651"/>
    </source>
</evidence>
<evidence type="ECO:0000256" key="4">
    <source>
        <dbReference type="ARBA" id="ARBA00022596"/>
    </source>
</evidence>
<comment type="caution">
    <text evidence="15">The sequence shown here is derived from an EMBL/GenBank/DDBJ whole genome shotgun (WGS) entry which is preliminary data.</text>
</comment>
<feature type="transmembrane region" description="Helical" evidence="13">
    <location>
        <begin position="229"/>
        <end position="255"/>
    </location>
</feature>
<dbReference type="Pfam" id="PF00528">
    <property type="entry name" value="BPD_transp_1"/>
    <property type="match status" value="1"/>
</dbReference>
<feature type="transmembrane region" description="Helical" evidence="13">
    <location>
        <begin position="137"/>
        <end position="163"/>
    </location>
</feature>
<dbReference type="Pfam" id="PF19300">
    <property type="entry name" value="BPD_transp_1_N"/>
    <property type="match status" value="1"/>
</dbReference>
<keyword evidence="6 13" id="KW-1133">Transmembrane helix</keyword>